<dbReference type="SMART" id="SM01130">
    <property type="entry name" value="DHDPS"/>
    <property type="match status" value="1"/>
</dbReference>
<sequence>MFRGSITALITPFDGERVDEKSFQSFCDWQIKSGTKALVPTGTTGESPTLSHPEHDRVVELCIEAAAGRVPVMAGTGSNNTAEAIRLTQSAKDAGADAALIAMPYYNKPTQDGMVAHYTAIHNAVDIPIYIYNIPGRSIVDMTPETMGELSKLENIVGVKDATGDVGRATSQREFCGNDFNQLSGEDTTAIGFNAHGGNGCISVTSNVAPDLTAIMQNASLHGERAIAIEMQDRLMPLHRALFVESSPAPTKYALSLLGKCKEDVRLPIIPLQDASKRIIEAAMKHAGILD</sequence>
<dbReference type="InterPro" id="IPR005263">
    <property type="entry name" value="DapA"/>
</dbReference>
<dbReference type="PANTHER" id="PTHR12128:SF66">
    <property type="entry name" value="4-HYDROXY-2-OXOGLUTARATE ALDOLASE, MITOCHONDRIAL"/>
    <property type="match status" value="1"/>
</dbReference>
<keyword evidence="6 12" id="KW-0028">Amino-acid biosynthesis</keyword>
<dbReference type="PROSITE" id="PS00666">
    <property type="entry name" value="DHDPS_2"/>
    <property type="match status" value="1"/>
</dbReference>
<feature type="active site" description="Schiff-base intermediate with substrate" evidence="12">
    <location>
        <position position="160"/>
    </location>
</feature>
<keyword evidence="5 12" id="KW-0963">Cytoplasm</keyword>
<dbReference type="Proteomes" id="UP001056291">
    <property type="component" value="Chromosome"/>
</dbReference>
<dbReference type="EMBL" id="CP098747">
    <property type="protein sequence ID" value="USG59821.1"/>
    <property type="molecule type" value="Genomic_DNA"/>
</dbReference>
<protein>
    <recommendedName>
        <fullName evidence="4 12">4-hydroxy-tetrahydrodipicolinate synthase</fullName>
        <shortName evidence="12">HTPA synthase</shortName>
        <ecNumber evidence="4 12">4.3.3.7</ecNumber>
    </recommendedName>
</protein>
<evidence type="ECO:0000313" key="15">
    <source>
        <dbReference type="Proteomes" id="UP001056291"/>
    </source>
</evidence>
<comment type="function">
    <text evidence="1 12">Catalyzes the condensation of (S)-aspartate-beta-semialdehyde [(S)-ASA] and pyruvate to 4-hydroxy-tetrahydrodipicolinate (HTPA).</text>
</comment>
<keyword evidence="7 12" id="KW-0220">Diaminopimelate biosynthesis</keyword>
<evidence type="ECO:0000256" key="2">
    <source>
        <dbReference type="ARBA" id="ARBA00005120"/>
    </source>
</evidence>
<feature type="binding site" evidence="12">
    <location>
        <position position="202"/>
    </location>
    <ligand>
        <name>pyruvate</name>
        <dbReference type="ChEBI" id="CHEBI:15361"/>
    </ligand>
</feature>
<dbReference type="RefSeq" id="WP_251932591.1">
    <property type="nucleotide sequence ID" value="NZ_CP098747.1"/>
</dbReference>
<dbReference type="NCBIfam" id="TIGR00674">
    <property type="entry name" value="dapA"/>
    <property type="match status" value="1"/>
</dbReference>
<dbReference type="Gene3D" id="3.20.20.70">
    <property type="entry name" value="Aldolase class I"/>
    <property type="match status" value="1"/>
</dbReference>
<dbReference type="CDD" id="cd00950">
    <property type="entry name" value="DHDPS"/>
    <property type="match status" value="1"/>
</dbReference>
<evidence type="ECO:0000256" key="5">
    <source>
        <dbReference type="ARBA" id="ARBA00022490"/>
    </source>
</evidence>
<keyword evidence="8 12" id="KW-0457">Lysine biosynthesis</keyword>
<evidence type="ECO:0000256" key="6">
    <source>
        <dbReference type="ARBA" id="ARBA00022605"/>
    </source>
</evidence>
<dbReference type="HAMAP" id="MF_00418">
    <property type="entry name" value="DapA"/>
    <property type="match status" value="1"/>
</dbReference>
<feature type="site" description="Part of a proton relay during catalysis" evidence="12">
    <location>
        <position position="106"/>
    </location>
</feature>
<comment type="subunit">
    <text evidence="12">Homotetramer; dimer of dimers.</text>
</comment>
<reference evidence="14" key="1">
    <citation type="submission" date="2022-06" db="EMBL/GenBank/DDBJ databases">
        <title>Sneathiella actinostolidae sp. nov., isolated from a sea anemonein the Western Pacific Ocean.</title>
        <authorList>
            <person name="Wei M.J."/>
        </authorList>
    </citation>
    <scope>NUCLEOTIDE SEQUENCE</scope>
    <source>
        <strain evidence="14">PHK-P5</strain>
    </source>
</reference>
<evidence type="ECO:0000256" key="12">
    <source>
        <dbReference type="HAMAP-Rule" id="MF_00418"/>
    </source>
</evidence>
<evidence type="ECO:0000313" key="14">
    <source>
        <dbReference type="EMBL" id="USG59821.1"/>
    </source>
</evidence>
<comment type="catalytic activity">
    <reaction evidence="11 12">
        <text>L-aspartate 4-semialdehyde + pyruvate = (2S,4S)-4-hydroxy-2,3,4,5-tetrahydrodipicolinate + H2O + H(+)</text>
        <dbReference type="Rhea" id="RHEA:34171"/>
        <dbReference type="ChEBI" id="CHEBI:15361"/>
        <dbReference type="ChEBI" id="CHEBI:15377"/>
        <dbReference type="ChEBI" id="CHEBI:15378"/>
        <dbReference type="ChEBI" id="CHEBI:67139"/>
        <dbReference type="ChEBI" id="CHEBI:537519"/>
        <dbReference type="EC" id="4.3.3.7"/>
    </reaction>
</comment>
<evidence type="ECO:0000256" key="13">
    <source>
        <dbReference type="PIRNR" id="PIRNR001365"/>
    </source>
</evidence>
<comment type="similarity">
    <text evidence="3 12 13">Belongs to the DapA family.</text>
</comment>
<evidence type="ECO:0000256" key="4">
    <source>
        <dbReference type="ARBA" id="ARBA00012086"/>
    </source>
</evidence>
<keyword evidence="15" id="KW-1185">Reference proteome</keyword>
<evidence type="ECO:0000256" key="11">
    <source>
        <dbReference type="ARBA" id="ARBA00047836"/>
    </source>
</evidence>
<comment type="caution">
    <text evidence="12">Was originally thought to be a dihydrodipicolinate synthase (DHDPS), catalyzing the condensation of (S)-aspartate-beta-semialdehyde [(S)-ASA] and pyruvate to dihydrodipicolinate (DHDP). However, it was shown in E.coli that the product of the enzymatic reaction is not dihydrodipicolinate but in fact (4S)-4-hydroxy-2,3,4,5-tetrahydro-(2S)-dipicolinic acid (HTPA), and that the consecutive dehydration reaction leading to DHDP is not spontaneous but catalyzed by DapB.</text>
</comment>
<dbReference type="PIRSF" id="PIRSF001365">
    <property type="entry name" value="DHDPS"/>
    <property type="match status" value="1"/>
</dbReference>
<dbReference type="SUPFAM" id="SSF51569">
    <property type="entry name" value="Aldolase"/>
    <property type="match status" value="1"/>
</dbReference>
<evidence type="ECO:0000256" key="8">
    <source>
        <dbReference type="ARBA" id="ARBA00023154"/>
    </source>
</evidence>
<dbReference type="GO" id="GO:0008840">
    <property type="term" value="F:4-hydroxy-tetrahydrodipicolinate synthase activity"/>
    <property type="evidence" value="ECO:0007669"/>
    <property type="project" value="UniProtKB-EC"/>
</dbReference>
<gene>
    <name evidence="12 14" type="primary">dapA</name>
    <name evidence="14" type="ORF">NBZ79_11600</name>
</gene>
<dbReference type="Pfam" id="PF00701">
    <property type="entry name" value="DHDPS"/>
    <property type="match status" value="1"/>
</dbReference>
<evidence type="ECO:0000256" key="10">
    <source>
        <dbReference type="ARBA" id="ARBA00023270"/>
    </source>
</evidence>
<dbReference type="PROSITE" id="PS00665">
    <property type="entry name" value="DHDPS_1"/>
    <property type="match status" value="1"/>
</dbReference>
<name>A0ABY4VYW5_9PROT</name>
<evidence type="ECO:0000256" key="7">
    <source>
        <dbReference type="ARBA" id="ARBA00022915"/>
    </source>
</evidence>
<dbReference type="PANTHER" id="PTHR12128">
    <property type="entry name" value="DIHYDRODIPICOLINATE SYNTHASE"/>
    <property type="match status" value="1"/>
</dbReference>
<feature type="active site" description="Proton donor/acceptor" evidence="12">
    <location>
        <position position="132"/>
    </location>
</feature>
<keyword evidence="9 12" id="KW-0456">Lyase</keyword>
<comment type="subcellular location">
    <subcellularLocation>
        <location evidence="12">Cytoplasm</location>
    </subcellularLocation>
</comment>
<dbReference type="PRINTS" id="PR00146">
    <property type="entry name" value="DHPICSNTHASE"/>
</dbReference>
<dbReference type="InterPro" id="IPR002220">
    <property type="entry name" value="DapA-like"/>
</dbReference>
<comment type="pathway">
    <text evidence="2 12">Amino-acid biosynthesis; L-lysine biosynthesis via DAP pathway; (S)-tetrahydrodipicolinate from L-aspartate: step 3/4.</text>
</comment>
<dbReference type="InterPro" id="IPR013785">
    <property type="entry name" value="Aldolase_TIM"/>
</dbReference>
<evidence type="ECO:0000256" key="9">
    <source>
        <dbReference type="ARBA" id="ARBA00023239"/>
    </source>
</evidence>
<dbReference type="InterPro" id="IPR020625">
    <property type="entry name" value="Schiff_base-form_aldolases_AS"/>
</dbReference>
<dbReference type="InterPro" id="IPR020624">
    <property type="entry name" value="Schiff_base-form_aldolases_CS"/>
</dbReference>
<feature type="binding site" evidence="12">
    <location>
        <position position="44"/>
    </location>
    <ligand>
        <name>pyruvate</name>
        <dbReference type="ChEBI" id="CHEBI:15361"/>
    </ligand>
</feature>
<proteinExistence type="inferred from homology"/>
<evidence type="ECO:0000256" key="3">
    <source>
        <dbReference type="ARBA" id="ARBA00007592"/>
    </source>
</evidence>
<keyword evidence="10 12" id="KW-0704">Schiff base</keyword>
<dbReference type="EC" id="4.3.3.7" evidence="4 12"/>
<evidence type="ECO:0000256" key="1">
    <source>
        <dbReference type="ARBA" id="ARBA00003294"/>
    </source>
</evidence>
<accession>A0ABY4VYW5</accession>
<organism evidence="14 15">
    <name type="scientific">Sneathiella marina</name>
    <dbReference type="NCBI Taxonomy" id="2950108"/>
    <lineage>
        <taxon>Bacteria</taxon>
        <taxon>Pseudomonadati</taxon>
        <taxon>Pseudomonadota</taxon>
        <taxon>Alphaproteobacteria</taxon>
        <taxon>Sneathiellales</taxon>
        <taxon>Sneathiellaceae</taxon>
        <taxon>Sneathiella</taxon>
    </lineage>
</organism>
<feature type="site" description="Part of a proton relay during catalysis" evidence="12">
    <location>
        <position position="43"/>
    </location>
</feature>